<evidence type="ECO:0000256" key="1">
    <source>
        <dbReference type="SAM" id="MobiDB-lite"/>
    </source>
</evidence>
<organism evidence="2 3">
    <name type="scientific">Panicum virgatum</name>
    <name type="common">Blackwell switchgrass</name>
    <dbReference type="NCBI Taxonomy" id="38727"/>
    <lineage>
        <taxon>Eukaryota</taxon>
        <taxon>Viridiplantae</taxon>
        <taxon>Streptophyta</taxon>
        <taxon>Embryophyta</taxon>
        <taxon>Tracheophyta</taxon>
        <taxon>Spermatophyta</taxon>
        <taxon>Magnoliopsida</taxon>
        <taxon>Liliopsida</taxon>
        <taxon>Poales</taxon>
        <taxon>Poaceae</taxon>
        <taxon>PACMAD clade</taxon>
        <taxon>Panicoideae</taxon>
        <taxon>Panicodae</taxon>
        <taxon>Paniceae</taxon>
        <taxon>Panicinae</taxon>
        <taxon>Panicum</taxon>
        <taxon>Panicum sect. Hiantes</taxon>
    </lineage>
</organism>
<feature type="compositionally biased region" description="Low complexity" evidence="1">
    <location>
        <begin position="31"/>
        <end position="65"/>
    </location>
</feature>
<dbReference type="EMBL" id="CM029049">
    <property type="protein sequence ID" value="KAG2572233.1"/>
    <property type="molecule type" value="Genomic_DNA"/>
</dbReference>
<dbReference type="Proteomes" id="UP000823388">
    <property type="component" value="Chromosome 7K"/>
</dbReference>
<protein>
    <submittedName>
        <fullName evidence="2">Uncharacterized protein</fullName>
    </submittedName>
</protein>
<comment type="caution">
    <text evidence="2">The sequence shown here is derived from an EMBL/GenBank/DDBJ whole genome shotgun (WGS) entry which is preliminary data.</text>
</comment>
<reference evidence="2" key="1">
    <citation type="submission" date="2020-05" db="EMBL/GenBank/DDBJ databases">
        <title>WGS assembly of Panicum virgatum.</title>
        <authorList>
            <person name="Lovell J.T."/>
            <person name="Jenkins J."/>
            <person name="Shu S."/>
            <person name="Juenger T.E."/>
            <person name="Schmutz J."/>
        </authorList>
    </citation>
    <scope>NUCLEOTIDE SEQUENCE</scope>
    <source>
        <strain evidence="2">AP13</strain>
    </source>
</reference>
<name>A0A8T0QEL9_PANVG</name>
<dbReference type="PRINTS" id="PR01217">
    <property type="entry name" value="PRICHEXTENSN"/>
</dbReference>
<evidence type="ECO:0000313" key="3">
    <source>
        <dbReference type="Proteomes" id="UP000823388"/>
    </source>
</evidence>
<gene>
    <name evidence="2" type="ORF">PVAP13_7KG161755</name>
</gene>
<feature type="region of interest" description="Disordered" evidence="1">
    <location>
        <begin position="30"/>
        <end position="69"/>
    </location>
</feature>
<keyword evidence="3" id="KW-1185">Reference proteome</keyword>
<evidence type="ECO:0000313" key="2">
    <source>
        <dbReference type="EMBL" id="KAG2572233.1"/>
    </source>
</evidence>
<feature type="region of interest" description="Disordered" evidence="1">
    <location>
        <begin position="132"/>
        <end position="265"/>
    </location>
</feature>
<proteinExistence type="predicted"/>
<feature type="compositionally biased region" description="Low complexity" evidence="1">
    <location>
        <begin position="145"/>
        <end position="179"/>
    </location>
</feature>
<sequence>MEPESGTTMLASLATRRGYIAADPSRFTITSASSDSSPAAPSIAAAATNKPLSSSSEFPGSPRSPRAIDGLLPPLGVVRGPVCGDAPGALLPGGPRRREVLLPVVPVFVVVSPLLAARQVDGGVHADELCRRSGVAGPGVTPAKPEYTPGTPEYTPSTPEYTPGTPEYTPSTPEYTPESPLRRAGAPEYTTSTPPPAPLVSDAELRAPPARRRHHPYQRSQTSCGRPAATPEYTPSTPPPSPPVSNAESRTSPARRRHHPYQRCHTSCGRRHRAFFSLHGY</sequence>
<dbReference type="AlphaFoldDB" id="A0A8T0QEL9"/>
<accession>A0A8T0QEL9</accession>
<feature type="compositionally biased region" description="Basic residues" evidence="1">
    <location>
        <begin position="253"/>
        <end position="265"/>
    </location>
</feature>